<keyword evidence="6" id="KW-1185">Reference proteome</keyword>
<comment type="subcellular location">
    <subcellularLocation>
        <location evidence="1">Nucleus</location>
    </subcellularLocation>
</comment>
<name>A0A6A2WDK8_HIBSY</name>
<protein>
    <submittedName>
        <fullName evidence="5">Ralf-like 34</fullName>
    </submittedName>
</protein>
<keyword evidence="3" id="KW-0539">Nucleus</keyword>
<dbReference type="GO" id="GO:0003677">
    <property type="term" value="F:DNA binding"/>
    <property type="evidence" value="ECO:0007669"/>
    <property type="project" value="UniProtKB-KW"/>
</dbReference>
<keyword evidence="2" id="KW-0238">DNA-binding</keyword>
<evidence type="ECO:0000256" key="3">
    <source>
        <dbReference type="ARBA" id="ARBA00023242"/>
    </source>
</evidence>
<evidence type="ECO:0000313" key="5">
    <source>
        <dbReference type="EMBL" id="KAE8656018.1"/>
    </source>
</evidence>
<evidence type="ECO:0000313" key="6">
    <source>
        <dbReference type="Proteomes" id="UP000436088"/>
    </source>
</evidence>
<dbReference type="GO" id="GO:0005634">
    <property type="term" value="C:nucleus"/>
    <property type="evidence" value="ECO:0007669"/>
    <property type="project" value="UniProtKB-SubCell"/>
</dbReference>
<dbReference type="PANTHER" id="PTHR45914:SF52">
    <property type="entry name" value="TRANSCRIPTION FACTOR HEC1"/>
    <property type="match status" value="1"/>
</dbReference>
<dbReference type="EMBL" id="VEPZ02001773">
    <property type="protein sequence ID" value="KAE8656018.1"/>
    <property type="molecule type" value="Genomic_DNA"/>
</dbReference>
<gene>
    <name evidence="5" type="ORF">F3Y22_tig00117012pilonHSYRG00368</name>
</gene>
<evidence type="ECO:0000256" key="2">
    <source>
        <dbReference type="ARBA" id="ARBA00023125"/>
    </source>
</evidence>
<feature type="region of interest" description="Disordered" evidence="4">
    <location>
        <begin position="97"/>
        <end position="125"/>
    </location>
</feature>
<organism evidence="5 6">
    <name type="scientific">Hibiscus syriacus</name>
    <name type="common">Rose of Sharon</name>
    <dbReference type="NCBI Taxonomy" id="106335"/>
    <lineage>
        <taxon>Eukaryota</taxon>
        <taxon>Viridiplantae</taxon>
        <taxon>Streptophyta</taxon>
        <taxon>Embryophyta</taxon>
        <taxon>Tracheophyta</taxon>
        <taxon>Spermatophyta</taxon>
        <taxon>Magnoliopsida</taxon>
        <taxon>eudicotyledons</taxon>
        <taxon>Gunneridae</taxon>
        <taxon>Pentapetalae</taxon>
        <taxon>rosids</taxon>
        <taxon>malvids</taxon>
        <taxon>Malvales</taxon>
        <taxon>Malvaceae</taxon>
        <taxon>Malvoideae</taxon>
        <taxon>Hibiscus</taxon>
    </lineage>
</organism>
<dbReference type="GO" id="GO:0003700">
    <property type="term" value="F:DNA-binding transcription factor activity"/>
    <property type="evidence" value="ECO:0007669"/>
    <property type="project" value="InterPro"/>
</dbReference>
<dbReference type="PANTHER" id="PTHR45914">
    <property type="entry name" value="TRANSCRIPTION FACTOR HEC3-RELATED"/>
    <property type="match status" value="1"/>
</dbReference>
<comment type="caution">
    <text evidence="5">The sequence shown here is derived from an EMBL/GenBank/DDBJ whole genome shotgun (WGS) entry which is preliminary data.</text>
</comment>
<accession>A0A6A2WDK8</accession>
<reference evidence="5" key="1">
    <citation type="submission" date="2019-09" db="EMBL/GenBank/DDBJ databases">
        <title>Draft genome information of white flower Hibiscus syriacus.</title>
        <authorList>
            <person name="Kim Y.-M."/>
        </authorList>
    </citation>
    <scope>NUCLEOTIDE SEQUENCE [LARGE SCALE GENOMIC DNA]</scope>
    <source>
        <strain evidence="5">YM2019G1</strain>
    </source>
</reference>
<dbReference type="Proteomes" id="UP000436088">
    <property type="component" value="Unassembled WGS sequence"/>
</dbReference>
<dbReference type="InterPro" id="IPR045843">
    <property type="entry name" value="IND-like"/>
</dbReference>
<evidence type="ECO:0000256" key="1">
    <source>
        <dbReference type="ARBA" id="ARBA00004123"/>
    </source>
</evidence>
<dbReference type="AlphaFoldDB" id="A0A6A2WDK8"/>
<sequence>MGLQAPRLTPPIYPNPINDPLHSTHSWPCHLPLIIHRQCPSSRIHGSTSSIQNKLKYPSLFNNSNSYPPSVDKKNSMAAVREMIFRIVAMQPIHIDPESIKAPKRRNVKIPKDPQSGPPGTEENG</sequence>
<proteinExistence type="predicted"/>
<evidence type="ECO:0000256" key="4">
    <source>
        <dbReference type="SAM" id="MobiDB-lite"/>
    </source>
</evidence>